<evidence type="ECO:0000256" key="5">
    <source>
        <dbReference type="ARBA" id="ARBA00023315"/>
    </source>
</evidence>
<sequence>MTLRVAARLLRVLAHLLLGLGICALLFPWLGRERRMRRIRRWSMQLLRIFGVRAALADGAGAGRGLWVANHVSWIDIFVINALFPSRFVAKSEVRRWPLVGPLCAWAGTIFIQRANPRDLRQTMAVMVAALRDGERVVVFPEGTSAAQGRVLPFRANLFEAAIEAGVPVQPVSIRYLDPEGRFHGAVEYIGTTSLLESMVAILSGGPVHARLAVLPAFEAGGADRRTLAQSAHRAVADELALPSSASAARP</sequence>
<dbReference type="GO" id="GO:0016746">
    <property type="term" value="F:acyltransferase activity"/>
    <property type="evidence" value="ECO:0007669"/>
    <property type="project" value="UniProtKB-KW"/>
</dbReference>
<dbReference type="Proteomes" id="UP001596086">
    <property type="component" value="Unassembled WGS sequence"/>
</dbReference>
<evidence type="ECO:0000256" key="2">
    <source>
        <dbReference type="ARBA" id="ARBA00022516"/>
    </source>
</evidence>
<keyword evidence="6" id="KW-0812">Transmembrane</keyword>
<evidence type="ECO:0000256" key="3">
    <source>
        <dbReference type="ARBA" id="ARBA00022679"/>
    </source>
</evidence>
<organism evidence="8 9">
    <name type="scientific">Massilia aerilata</name>
    <dbReference type="NCBI Taxonomy" id="453817"/>
    <lineage>
        <taxon>Bacteria</taxon>
        <taxon>Pseudomonadati</taxon>
        <taxon>Pseudomonadota</taxon>
        <taxon>Betaproteobacteria</taxon>
        <taxon>Burkholderiales</taxon>
        <taxon>Oxalobacteraceae</taxon>
        <taxon>Telluria group</taxon>
        <taxon>Massilia</taxon>
    </lineage>
</organism>
<evidence type="ECO:0000259" key="7">
    <source>
        <dbReference type="SMART" id="SM00563"/>
    </source>
</evidence>
<keyword evidence="3" id="KW-0808">Transferase</keyword>
<keyword evidence="2" id="KW-0444">Lipid biosynthesis</keyword>
<dbReference type="EMBL" id="JBHSMZ010000024">
    <property type="protein sequence ID" value="MFC5551647.1"/>
    <property type="molecule type" value="Genomic_DNA"/>
</dbReference>
<dbReference type="SMART" id="SM00563">
    <property type="entry name" value="PlsC"/>
    <property type="match status" value="1"/>
</dbReference>
<dbReference type="PANTHER" id="PTHR10434">
    <property type="entry name" value="1-ACYL-SN-GLYCEROL-3-PHOSPHATE ACYLTRANSFERASE"/>
    <property type="match status" value="1"/>
</dbReference>
<accession>A0ABW0S784</accession>
<dbReference type="PANTHER" id="PTHR10434:SF64">
    <property type="entry name" value="1-ACYL-SN-GLYCEROL-3-PHOSPHATE ACYLTRANSFERASE-RELATED"/>
    <property type="match status" value="1"/>
</dbReference>
<comment type="caution">
    <text evidence="8">The sequence shown here is derived from an EMBL/GenBank/DDBJ whole genome shotgun (WGS) entry which is preliminary data.</text>
</comment>
<evidence type="ECO:0000313" key="8">
    <source>
        <dbReference type="EMBL" id="MFC5551647.1"/>
    </source>
</evidence>
<proteinExistence type="predicted"/>
<dbReference type="SUPFAM" id="SSF69593">
    <property type="entry name" value="Glycerol-3-phosphate (1)-acyltransferase"/>
    <property type="match status" value="1"/>
</dbReference>
<reference evidence="9" key="1">
    <citation type="journal article" date="2019" name="Int. J. Syst. Evol. Microbiol.">
        <title>The Global Catalogue of Microorganisms (GCM) 10K type strain sequencing project: providing services to taxonomists for standard genome sequencing and annotation.</title>
        <authorList>
            <consortium name="The Broad Institute Genomics Platform"/>
            <consortium name="The Broad Institute Genome Sequencing Center for Infectious Disease"/>
            <person name="Wu L."/>
            <person name="Ma J."/>
        </authorList>
    </citation>
    <scope>NUCLEOTIDE SEQUENCE [LARGE SCALE GENOMIC DNA]</scope>
    <source>
        <strain evidence="9">CGMCC 4.5798</strain>
    </source>
</reference>
<keyword evidence="5 8" id="KW-0012">Acyltransferase</keyword>
<evidence type="ECO:0000256" key="6">
    <source>
        <dbReference type="SAM" id="Phobius"/>
    </source>
</evidence>
<keyword evidence="4" id="KW-0443">Lipid metabolism</keyword>
<protein>
    <submittedName>
        <fullName evidence="8">Lysophospholipid acyltransferase family protein</fullName>
    </submittedName>
</protein>
<dbReference type="CDD" id="cd07989">
    <property type="entry name" value="LPLAT_AGPAT-like"/>
    <property type="match status" value="1"/>
</dbReference>
<gene>
    <name evidence="8" type="ORF">ACFPO9_24275</name>
</gene>
<keyword evidence="6" id="KW-1133">Transmembrane helix</keyword>
<evidence type="ECO:0000313" key="9">
    <source>
        <dbReference type="Proteomes" id="UP001596086"/>
    </source>
</evidence>
<keyword evidence="9" id="KW-1185">Reference proteome</keyword>
<evidence type="ECO:0000256" key="4">
    <source>
        <dbReference type="ARBA" id="ARBA00023098"/>
    </source>
</evidence>
<evidence type="ECO:0000256" key="1">
    <source>
        <dbReference type="ARBA" id="ARBA00005189"/>
    </source>
</evidence>
<name>A0ABW0S784_9BURK</name>
<feature type="domain" description="Phospholipid/glycerol acyltransferase" evidence="7">
    <location>
        <begin position="65"/>
        <end position="177"/>
    </location>
</feature>
<dbReference type="Pfam" id="PF01553">
    <property type="entry name" value="Acyltransferase"/>
    <property type="match status" value="1"/>
</dbReference>
<dbReference type="InterPro" id="IPR002123">
    <property type="entry name" value="Plipid/glycerol_acylTrfase"/>
</dbReference>
<keyword evidence="6" id="KW-0472">Membrane</keyword>
<feature type="transmembrane region" description="Helical" evidence="6">
    <location>
        <begin position="12"/>
        <end position="31"/>
    </location>
</feature>
<comment type="pathway">
    <text evidence="1">Lipid metabolism.</text>
</comment>
<dbReference type="RefSeq" id="WP_379776059.1">
    <property type="nucleotide sequence ID" value="NZ_JBHSMZ010000024.1"/>
</dbReference>